<evidence type="ECO:0000256" key="10">
    <source>
        <dbReference type="ARBA" id="ARBA00023204"/>
    </source>
</evidence>
<evidence type="ECO:0000256" key="13">
    <source>
        <dbReference type="ARBA" id="ARBA00034808"/>
    </source>
</evidence>
<dbReference type="PANTHER" id="PTHR11070:SF2">
    <property type="entry name" value="ATP-DEPENDENT DNA HELICASE SRS2"/>
    <property type="match status" value="1"/>
</dbReference>
<dbReference type="GO" id="GO:0043138">
    <property type="term" value="F:3'-5' DNA helicase activity"/>
    <property type="evidence" value="ECO:0007669"/>
    <property type="project" value="UniProtKB-EC"/>
</dbReference>
<dbReference type="PROSITE" id="PS51217">
    <property type="entry name" value="UVRD_HELICASE_CTER"/>
    <property type="match status" value="1"/>
</dbReference>
<gene>
    <name evidence="18" type="ORF">A2154_00430</name>
</gene>
<dbReference type="PROSITE" id="PS51198">
    <property type="entry name" value="UVRD_HELICASE_ATP_BIND"/>
    <property type="match status" value="1"/>
</dbReference>
<keyword evidence="4" id="KW-0227">DNA damage</keyword>
<dbReference type="InterPro" id="IPR038726">
    <property type="entry name" value="PDDEXK_AddAB-type"/>
</dbReference>
<evidence type="ECO:0000259" key="16">
    <source>
        <dbReference type="PROSITE" id="PS51198"/>
    </source>
</evidence>
<keyword evidence="3 15" id="KW-0547">Nucleotide-binding</keyword>
<comment type="similarity">
    <text evidence="1">Belongs to the helicase family. UvrD subfamily.</text>
</comment>
<dbReference type="InterPro" id="IPR027417">
    <property type="entry name" value="P-loop_NTPase"/>
</dbReference>
<comment type="catalytic activity">
    <reaction evidence="12">
        <text>Couples ATP hydrolysis with the unwinding of duplex DNA by translocating in the 3'-5' direction.</text>
        <dbReference type="EC" id="5.6.2.4"/>
    </reaction>
</comment>
<dbReference type="GO" id="GO:0005524">
    <property type="term" value="F:ATP binding"/>
    <property type="evidence" value="ECO:0007669"/>
    <property type="project" value="UniProtKB-UniRule"/>
</dbReference>
<comment type="caution">
    <text evidence="18">The sequence shown here is derived from an EMBL/GenBank/DDBJ whole genome shotgun (WGS) entry which is preliminary data.</text>
</comment>
<evidence type="ECO:0000256" key="8">
    <source>
        <dbReference type="ARBA" id="ARBA00022840"/>
    </source>
</evidence>
<dbReference type="Gene3D" id="3.90.320.10">
    <property type="match status" value="1"/>
</dbReference>
<dbReference type="InterPro" id="IPR013986">
    <property type="entry name" value="DExx_box_DNA_helicase_dom_sf"/>
</dbReference>
<evidence type="ECO:0000256" key="2">
    <source>
        <dbReference type="ARBA" id="ARBA00022722"/>
    </source>
</evidence>
<dbReference type="InterPro" id="IPR011604">
    <property type="entry name" value="PDDEXK-like_dom_sf"/>
</dbReference>
<accession>A0A1F5Z9C8</accession>
<dbReference type="Pfam" id="PF12705">
    <property type="entry name" value="PDDEXK_1"/>
    <property type="match status" value="1"/>
</dbReference>
<dbReference type="Gene3D" id="3.40.50.300">
    <property type="entry name" value="P-loop containing nucleotide triphosphate hydrolases"/>
    <property type="match status" value="2"/>
</dbReference>
<dbReference type="Gene3D" id="1.10.10.160">
    <property type="match status" value="1"/>
</dbReference>
<evidence type="ECO:0000313" key="19">
    <source>
        <dbReference type="Proteomes" id="UP000176854"/>
    </source>
</evidence>
<keyword evidence="7" id="KW-0269">Exonuclease</keyword>
<evidence type="ECO:0000256" key="3">
    <source>
        <dbReference type="ARBA" id="ARBA00022741"/>
    </source>
</evidence>
<organism evidence="18 19">
    <name type="scientific">Candidatus Gottesmanbacteria bacterium RBG_16_43_7</name>
    <dbReference type="NCBI Taxonomy" id="1798373"/>
    <lineage>
        <taxon>Bacteria</taxon>
        <taxon>Candidatus Gottesmaniibacteriota</taxon>
    </lineage>
</organism>
<evidence type="ECO:0000313" key="18">
    <source>
        <dbReference type="EMBL" id="OGG08757.1"/>
    </source>
</evidence>
<dbReference type="Pfam" id="PF13361">
    <property type="entry name" value="UvrD_C"/>
    <property type="match status" value="1"/>
</dbReference>
<keyword evidence="10" id="KW-0234">DNA repair</keyword>
<feature type="domain" description="UvrD-like helicase C-terminal" evidence="17">
    <location>
        <begin position="324"/>
        <end position="630"/>
    </location>
</feature>
<dbReference type="Gene3D" id="1.10.486.10">
    <property type="entry name" value="PCRA, domain 4"/>
    <property type="match status" value="1"/>
</dbReference>
<keyword evidence="9" id="KW-0238">DNA-binding</keyword>
<sequence length="996" mass="114172">MKSQVLTEKRILNKKQHEAVTHNQGPLLVIAGAGTGKTTVITERIKYLITSGQASSVEILALTFTDKAAREMEDRVDQALPYGTAQMWISTFHSFCDRILRAEAINIGIDPGYKLMSEAETIHFFKSHLFKFELDYFRPLGNPNKFVRAILQHFNRLRDEDIMPHQYIDWVNSKFQKPKNKQKQKQTEITKTENKLSEEELSKCRELAGAYRKYEELKIKAGVADYADLISNTLKLFRIRKDVLFRYQEQFKYILIDEFQDTNFAQNELAIILAEKRKNITVVGDDDQSIYRFRGAAISNIIHFRKVFPKSKIIVLTRNYRSTAEILEKSYKLIQNNNPDRLEVVEHIDKKLECIRRINGIPIGTLLVDRVENEAENVALKIKELTDAKSEINYSWKDFAILVRANNHSQPFIQALSRNGIPYQFLGPGQLFRQAEVKDLIAYLKLLYDQSDAVALYRLLTLDFLKIGARDLSIIISYAKKTGVGLFEVCESLAHAYTPDFKSDLKLSPPLVSKDALPKITGLVDMVHRHLELMKKESAGQILYYFLSDTGLLTKLAAYKTDKEERIALNISRLFDKIKSYEATHDDASIYAVVDWIDLSMDLGESPLAADTDWTENDAVNILTIHSAKGLEFPVVFLVNLVNARFPSLDRKDTIPIPDELIKEILPTGDFHLQEERRLFYVGLTRARDMLFLTGAKYYFDAKREKKWSQFIAETIGDDFNNQIINTKKAKQLSFLEYASKAPAESSGKNIYQVSYLSHSQIESFQTCPLQYRYKNILKIPVTPKAALTFGNTIHRTLQDFYKLITSGRKLDLTELLAIYSRKWASVGYGNIAYEEKMKNQGIDILTGFYYKGFDPRIVPIDLEKIFKIKINPGLTLRGKIDRVDRLADGSLEVIDYKTGQPSKSKSPDTDLQLTIYALAAADPGMYNAEPKNIKLSFYYFDIQQKVTTTRTKADLDNATQKIADIADQIRQSTFLPTPGRHCDFCEFRLICEAWQ</sequence>
<dbReference type="InterPro" id="IPR000212">
    <property type="entry name" value="DNA_helicase_UvrD/REP"/>
</dbReference>
<feature type="domain" description="UvrD-like helicase ATP-binding" evidence="16">
    <location>
        <begin position="10"/>
        <end position="323"/>
    </location>
</feature>
<dbReference type="GO" id="GO:0033202">
    <property type="term" value="C:DNA helicase complex"/>
    <property type="evidence" value="ECO:0007669"/>
    <property type="project" value="TreeGrafter"/>
</dbReference>
<name>A0A1F5Z9C8_9BACT</name>
<dbReference type="InterPro" id="IPR014016">
    <property type="entry name" value="UvrD-like_ATP-bd"/>
</dbReference>
<evidence type="ECO:0000256" key="15">
    <source>
        <dbReference type="PROSITE-ProRule" id="PRU00560"/>
    </source>
</evidence>
<proteinExistence type="inferred from homology"/>
<dbReference type="STRING" id="1798373.A2154_00430"/>
<dbReference type="AlphaFoldDB" id="A0A1F5Z9C8"/>
<dbReference type="GO" id="GO:0004527">
    <property type="term" value="F:exonuclease activity"/>
    <property type="evidence" value="ECO:0007669"/>
    <property type="project" value="UniProtKB-KW"/>
</dbReference>
<comment type="catalytic activity">
    <reaction evidence="14">
        <text>ATP + H2O = ADP + phosphate + H(+)</text>
        <dbReference type="Rhea" id="RHEA:13065"/>
        <dbReference type="ChEBI" id="CHEBI:15377"/>
        <dbReference type="ChEBI" id="CHEBI:15378"/>
        <dbReference type="ChEBI" id="CHEBI:30616"/>
        <dbReference type="ChEBI" id="CHEBI:43474"/>
        <dbReference type="ChEBI" id="CHEBI:456216"/>
        <dbReference type="EC" id="5.6.2.4"/>
    </reaction>
</comment>
<feature type="binding site" evidence="15">
    <location>
        <begin position="31"/>
        <end position="38"/>
    </location>
    <ligand>
        <name>ATP</name>
        <dbReference type="ChEBI" id="CHEBI:30616"/>
    </ligand>
</feature>
<keyword evidence="5 15" id="KW-0378">Hydrolase</keyword>
<keyword evidence="11" id="KW-0413">Isomerase</keyword>
<dbReference type="Proteomes" id="UP000176854">
    <property type="component" value="Unassembled WGS sequence"/>
</dbReference>
<evidence type="ECO:0000256" key="12">
    <source>
        <dbReference type="ARBA" id="ARBA00034617"/>
    </source>
</evidence>
<dbReference type="PANTHER" id="PTHR11070">
    <property type="entry name" value="UVRD / RECB / PCRA DNA HELICASE FAMILY MEMBER"/>
    <property type="match status" value="1"/>
</dbReference>
<protein>
    <recommendedName>
        <fullName evidence="13">DNA 3'-5' helicase</fullName>
        <ecNumber evidence="13">5.6.2.4</ecNumber>
    </recommendedName>
</protein>
<evidence type="ECO:0000256" key="5">
    <source>
        <dbReference type="ARBA" id="ARBA00022801"/>
    </source>
</evidence>
<dbReference type="EMBL" id="MFJC01000048">
    <property type="protein sequence ID" value="OGG08757.1"/>
    <property type="molecule type" value="Genomic_DNA"/>
</dbReference>
<keyword evidence="8 15" id="KW-0067">ATP-binding</keyword>
<keyword evidence="6 15" id="KW-0347">Helicase</keyword>
<dbReference type="CDD" id="cd17932">
    <property type="entry name" value="DEXQc_UvrD"/>
    <property type="match status" value="1"/>
</dbReference>
<dbReference type="SUPFAM" id="SSF52540">
    <property type="entry name" value="P-loop containing nucleoside triphosphate hydrolases"/>
    <property type="match status" value="1"/>
</dbReference>
<dbReference type="EC" id="5.6.2.4" evidence="13"/>
<evidence type="ECO:0000256" key="14">
    <source>
        <dbReference type="ARBA" id="ARBA00048988"/>
    </source>
</evidence>
<evidence type="ECO:0000256" key="9">
    <source>
        <dbReference type="ARBA" id="ARBA00023125"/>
    </source>
</evidence>
<evidence type="ECO:0000259" key="17">
    <source>
        <dbReference type="PROSITE" id="PS51217"/>
    </source>
</evidence>
<evidence type="ECO:0000256" key="4">
    <source>
        <dbReference type="ARBA" id="ARBA00022763"/>
    </source>
</evidence>
<evidence type="ECO:0000256" key="11">
    <source>
        <dbReference type="ARBA" id="ARBA00023235"/>
    </source>
</evidence>
<keyword evidence="2" id="KW-0540">Nuclease</keyword>
<dbReference type="GO" id="GO:0000725">
    <property type="term" value="P:recombinational repair"/>
    <property type="evidence" value="ECO:0007669"/>
    <property type="project" value="TreeGrafter"/>
</dbReference>
<evidence type="ECO:0000256" key="7">
    <source>
        <dbReference type="ARBA" id="ARBA00022839"/>
    </source>
</evidence>
<evidence type="ECO:0000256" key="6">
    <source>
        <dbReference type="ARBA" id="ARBA00022806"/>
    </source>
</evidence>
<dbReference type="GO" id="GO:0005829">
    <property type="term" value="C:cytosol"/>
    <property type="evidence" value="ECO:0007669"/>
    <property type="project" value="TreeGrafter"/>
</dbReference>
<reference evidence="18 19" key="1">
    <citation type="journal article" date="2016" name="Nat. Commun.">
        <title>Thousands of microbial genomes shed light on interconnected biogeochemical processes in an aquifer system.</title>
        <authorList>
            <person name="Anantharaman K."/>
            <person name="Brown C.T."/>
            <person name="Hug L.A."/>
            <person name="Sharon I."/>
            <person name="Castelle C.J."/>
            <person name="Probst A.J."/>
            <person name="Thomas B.C."/>
            <person name="Singh A."/>
            <person name="Wilkins M.J."/>
            <person name="Karaoz U."/>
            <person name="Brodie E.L."/>
            <person name="Williams K.H."/>
            <person name="Hubbard S.S."/>
            <person name="Banfield J.F."/>
        </authorList>
    </citation>
    <scope>NUCLEOTIDE SEQUENCE [LARGE SCALE GENOMIC DNA]</scope>
</reference>
<evidence type="ECO:0000256" key="1">
    <source>
        <dbReference type="ARBA" id="ARBA00009922"/>
    </source>
</evidence>
<dbReference type="GO" id="GO:0003677">
    <property type="term" value="F:DNA binding"/>
    <property type="evidence" value="ECO:0007669"/>
    <property type="project" value="UniProtKB-KW"/>
</dbReference>
<dbReference type="InterPro" id="IPR014017">
    <property type="entry name" value="DNA_helicase_UvrD-like_C"/>
</dbReference>
<dbReference type="Pfam" id="PF00580">
    <property type="entry name" value="UvrD-helicase"/>
    <property type="match status" value="1"/>
</dbReference>